<dbReference type="Proteomes" id="UP000064249">
    <property type="component" value="Unassembled WGS sequence"/>
</dbReference>
<proteinExistence type="predicted"/>
<comment type="caution">
    <text evidence="1">The sequence shown here is derived from an EMBL/GenBank/DDBJ whole genome shotgun (WGS) entry which is preliminary data.</text>
</comment>
<evidence type="ECO:0000313" key="2">
    <source>
        <dbReference type="Proteomes" id="UP000064249"/>
    </source>
</evidence>
<dbReference type="EMBL" id="LGFU01000036">
    <property type="protein sequence ID" value="KUK46353.1"/>
    <property type="molecule type" value="Genomic_DNA"/>
</dbReference>
<protein>
    <submittedName>
        <fullName evidence="1">Uncharacterized protein</fullName>
    </submittedName>
</protein>
<gene>
    <name evidence="1" type="ORF">XD73_0774</name>
</gene>
<reference evidence="1 2" key="1">
    <citation type="journal article" date="2015" name="MBio">
        <title>Genome-Resolved Metagenomic Analysis Reveals Roles for Candidate Phyla and Other Microbial Community Members in Biogeochemical Transformations in Oil Reservoirs.</title>
        <authorList>
            <person name="Hu P."/>
            <person name="Tom L."/>
            <person name="Singh A."/>
            <person name="Thomas B.C."/>
            <person name="Baker B.J."/>
            <person name="Piceno Y.M."/>
            <person name="Andersen G.L."/>
            <person name="Banfield J.F."/>
        </authorList>
    </citation>
    <scope>NUCLEOTIDE SEQUENCE [LARGE SCALE GENOMIC DNA]</scope>
    <source>
        <strain evidence="1">46_16</strain>
    </source>
</reference>
<dbReference type="AlphaFoldDB" id="A0A101FXU3"/>
<sequence>MDIARDHVKSQTFNNPDIACVFLIGSLTKDALFIGDATDIDLVFIHNTEPASAREVIPLADNYHLDILHFPRRIFNQPKDLRTDPWMGCLFCENPFVLYDTYHFYDFIRAGVFSNFFSPLNSLARSQYFYTRAREGWSALHRVDPLITVDSVHAYLQILWSAGNAIACLVGKPLPERSFLTKLEEVTTYLGRPGLASGLRDLYAIDDYSSFGWEDRIDMMKVAFQILAEKSYCPPEYSPARFQYYRSAILSYQQNERPDEALWVLLWTWSNVMHILPRKTAEVKDLKDICQEINLSQDTFPTRLEQLDTYLDALDTTIDDWKNISGIL</sequence>
<evidence type="ECO:0000313" key="1">
    <source>
        <dbReference type="EMBL" id="KUK46353.1"/>
    </source>
</evidence>
<accession>A0A101FXU3</accession>
<name>A0A101FXU3_9CHLR</name>
<organism evidence="1 2">
    <name type="scientific">Anaerolinea thermophila</name>
    <dbReference type="NCBI Taxonomy" id="167964"/>
    <lineage>
        <taxon>Bacteria</taxon>
        <taxon>Bacillati</taxon>
        <taxon>Chloroflexota</taxon>
        <taxon>Anaerolineae</taxon>
        <taxon>Anaerolineales</taxon>
        <taxon>Anaerolineaceae</taxon>
        <taxon>Anaerolinea</taxon>
    </lineage>
</organism>